<dbReference type="PROSITE" id="PS51724">
    <property type="entry name" value="SPOR"/>
    <property type="match status" value="1"/>
</dbReference>
<protein>
    <submittedName>
        <fullName evidence="4">SPOR domain-containing protein</fullName>
    </submittedName>
</protein>
<feature type="region of interest" description="Disordered" evidence="1">
    <location>
        <begin position="1"/>
        <end position="25"/>
    </location>
</feature>
<keyword evidence="2" id="KW-0472">Membrane</keyword>
<keyword evidence="5" id="KW-1185">Reference proteome</keyword>
<name>A0ABU2ZGH2_9SPHN</name>
<evidence type="ECO:0000313" key="4">
    <source>
        <dbReference type="EMBL" id="MDT0575683.1"/>
    </source>
</evidence>
<evidence type="ECO:0000256" key="2">
    <source>
        <dbReference type="SAM" id="Phobius"/>
    </source>
</evidence>
<keyword evidence="2" id="KW-1133">Transmembrane helix</keyword>
<feature type="transmembrane region" description="Helical" evidence="2">
    <location>
        <begin position="48"/>
        <end position="66"/>
    </location>
</feature>
<proteinExistence type="predicted"/>
<accession>A0ABU2ZGH2</accession>
<dbReference type="InterPro" id="IPR007730">
    <property type="entry name" value="SPOR-like_dom"/>
</dbReference>
<dbReference type="Proteomes" id="UP001259803">
    <property type="component" value="Unassembled WGS sequence"/>
</dbReference>
<comment type="caution">
    <text evidence="4">The sequence shown here is derived from an EMBL/GenBank/DDBJ whole genome shotgun (WGS) entry which is preliminary data.</text>
</comment>
<feature type="compositionally biased region" description="Basic and acidic residues" evidence="1">
    <location>
        <begin position="1"/>
        <end position="11"/>
    </location>
</feature>
<reference evidence="4 5" key="1">
    <citation type="submission" date="2023-09" db="EMBL/GenBank/DDBJ databases">
        <authorList>
            <person name="Rey-Velasco X."/>
        </authorList>
    </citation>
    <scope>NUCLEOTIDE SEQUENCE [LARGE SCALE GENOMIC DNA]</scope>
    <source>
        <strain evidence="4 5">F390</strain>
    </source>
</reference>
<evidence type="ECO:0000256" key="1">
    <source>
        <dbReference type="SAM" id="MobiDB-lite"/>
    </source>
</evidence>
<gene>
    <name evidence="4" type="ORF">RM533_05750</name>
</gene>
<feature type="domain" description="SPOR" evidence="3">
    <location>
        <begin position="153"/>
        <end position="234"/>
    </location>
</feature>
<dbReference type="EMBL" id="JAVRHS010000003">
    <property type="protein sequence ID" value="MDT0575683.1"/>
    <property type="molecule type" value="Genomic_DNA"/>
</dbReference>
<evidence type="ECO:0000313" key="5">
    <source>
        <dbReference type="Proteomes" id="UP001259803"/>
    </source>
</evidence>
<evidence type="ECO:0000259" key="3">
    <source>
        <dbReference type="PROSITE" id="PS51724"/>
    </source>
</evidence>
<dbReference type="RefSeq" id="WP_311340258.1">
    <property type="nucleotide sequence ID" value="NZ_JAVRHS010000003.1"/>
</dbReference>
<dbReference type="Pfam" id="PF05036">
    <property type="entry name" value="SPOR"/>
    <property type="match status" value="1"/>
</dbReference>
<organism evidence="4 5">
    <name type="scientific">Croceicoccus esteveae</name>
    <dbReference type="NCBI Taxonomy" id="3075597"/>
    <lineage>
        <taxon>Bacteria</taxon>
        <taxon>Pseudomonadati</taxon>
        <taxon>Pseudomonadota</taxon>
        <taxon>Alphaproteobacteria</taxon>
        <taxon>Sphingomonadales</taxon>
        <taxon>Erythrobacteraceae</taxon>
        <taxon>Croceicoccus</taxon>
    </lineage>
</organism>
<sequence>MAAADRSERTGHATPPVRHAADSGDLSWLDDEEEFDDPAPRTFLSARMVMLLAAALTLLVIGGWWVQAQLSTPPAADGSTIPAPAEPYKVRPKDPGGITFDGSGDAAYLIGEGVEQRAVLADVGPPGDSALPTAAAAGAAVASAVQAEPDVGAGAASGAVVQVGAFATEPAAQAGWQSLIRRYEPLANHDHRVVEGRADIGNVYRLQAVTGSAGAASALCNDMRKHGVECQVKR</sequence>
<keyword evidence="2" id="KW-0812">Transmembrane</keyword>